<feature type="transmembrane region" description="Helical" evidence="9">
    <location>
        <begin position="173"/>
        <end position="198"/>
    </location>
</feature>
<dbReference type="GO" id="GO:0048034">
    <property type="term" value="P:heme O biosynthetic process"/>
    <property type="evidence" value="ECO:0007669"/>
    <property type="project" value="UniProtKB-UniRule"/>
</dbReference>
<organism evidence="10 11">
    <name type="scientific">Pelagicoccus albus</name>
    <dbReference type="NCBI Taxonomy" id="415222"/>
    <lineage>
        <taxon>Bacteria</taxon>
        <taxon>Pseudomonadati</taxon>
        <taxon>Verrucomicrobiota</taxon>
        <taxon>Opitutia</taxon>
        <taxon>Puniceicoccales</taxon>
        <taxon>Pelagicoccaceae</taxon>
        <taxon>Pelagicoccus</taxon>
    </lineage>
</organism>
<comment type="pathway">
    <text evidence="9">Porphyrin-containing compound metabolism; heme O biosynthesis; heme O from protoheme: step 1/1.</text>
</comment>
<evidence type="ECO:0000256" key="8">
    <source>
        <dbReference type="ARBA" id="ARBA00047690"/>
    </source>
</evidence>
<dbReference type="GO" id="GO:0008495">
    <property type="term" value="F:protoheme IX farnesyltransferase activity"/>
    <property type="evidence" value="ECO:0007669"/>
    <property type="project" value="UniProtKB-UniRule"/>
</dbReference>
<comment type="catalytic activity">
    <reaction evidence="8 9">
        <text>heme b + (2E,6E)-farnesyl diphosphate + H2O = Fe(II)-heme o + diphosphate</text>
        <dbReference type="Rhea" id="RHEA:28070"/>
        <dbReference type="ChEBI" id="CHEBI:15377"/>
        <dbReference type="ChEBI" id="CHEBI:33019"/>
        <dbReference type="ChEBI" id="CHEBI:60344"/>
        <dbReference type="ChEBI" id="CHEBI:60530"/>
        <dbReference type="ChEBI" id="CHEBI:175763"/>
        <dbReference type="EC" id="2.5.1.141"/>
    </reaction>
</comment>
<dbReference type="EC" id="2.5.1.141" evidence="9"/>
<keyword evidence="3 9" id="KW-0808">Transferase</keyword>
<dbReference type="UniPathway" id="UPA00834">
    <property type="reaction ID" value="UER00712"/>
</dbReference>
<feature type="transmembrane region" description="Helical" evidence="9">
    <location>
        <begin position="245"/>
        <end position="266"/>
    </location>
</feature>
<comment type="similarity">
    <text evidence="9">Belongs to the UbiA prenyltransferase family. Protoheme IX farnesyltransferase subfamily.</text>
</comment>
<feature type="transmembrane region" description="Helical" evidence="9">
    <location>
        <begin position="278"/>
        <end position="300"/>
    </location>
</feature>
<dbReference type="PROSITE" id="PS00943">
    <property type="entry name" value="UBIA"/>
    <property type="match status" value="1"/>
</dbReference>
<dbReference type="PANTHER" id="PTHR43448:SF2">
    <property type="entry name" value="PROTOHEME IX FARNESYLTRANSFERASE, MITOCHONDRIAL"/>
    <property type="match status" value="1"/>
</dbReference>
<comment type="function">
    <text evidence="9">Converts heme B (protoheme IX) to heme O by substitution of the vinyl group on carbon 2 of heme B porphyrin ring with a hydroxyethyl farnesyl side group.</text>
</comment>
<evidence type="ECO:0000313" key="11">
    <source>
        <dbReference type="Proteomes" id="UP000526501"/>
    </source>
</evidence>
<dbReference type="GO" id="GO:0006784">
    <property type="term" value="P:heme A biosynthetic process"/>
    <property type="evidence" value="ECO:0007669"/>
    <property type="project" value="TreeGrafter"/>
</dbReference>
<proteinExistence type="inferred from homology"/>
<evidence type="ECO:0000256" key="6">
    <source>
        <dbReference type="ARBA" id="ARBA00023133"/>
    </source>
</evidence>
<keyword evidence="5 9" id="KW-1133">Transmembrane helix</keyword>
<dbReference type="InterPro" id="IPR044878">
    <property type="entry name" value="UbiA_sf"/>
</dbReference>
<keyword evidence="2 9" id="KW-1003">Cell membrane</keyword>
<dbReference type="InterPro" id="IPR006369">
    <property type="entry name" value="Protohaem_IX_farnesylTrfase"/>
</dbReference>
<dbReference type="AlphaFoldDB" id="A0A7X1B8P2"/>
<feature type="transmembrane region" description="Helical" evidence="9">
    <location>
        <begin position="148"/>
        <end position="167"/>
    </location>
</feature>
<keyword evidence="4 9" id="KW-0812">Transmembrane</keyword>
<evidence type="ECO:0000256" key="9">
    <source>
        <dbReference type="HAMAP-Rule" id="MF_00154"/>
    </source>
</evidence>
<accession>A0A7X1B8P2</accession>
<comment type="caution">
    <text evidence="10">The sequence shown here is derived from an EMBL/GenBank/DDBJ whole genome shotgun (WGS) entry which is preliminary data.</text>
</comment>
<dbReference type="InterPro" id="IPR030470">
    <property type="entry name" value="UbiA_prenylTrfase_CS"/>
</dbReference>
<evidence type="ECO:0000256" key="4">
    <source>
        <dbReference type="ARBA" id="ARBA00022692"/>
    </source>
</evidence>
<feature type="transmembrane region" description="Helical" evidence="9">
    <location>
        <begin position="52"/>
        <end position="74"/>
    </location>
</feature>
<dbReference type="Proteomes" id="UP000526501">
    <property type="component" value="Unassembled WGS sequence"/>
</dbReference>
<protein>
    <recommendedName>
        <fullName evidence="9">Protoheme IX farnesyltransferase</fullName>
        <ecNumber evidence="9">2.5.1.141</ecNumber>
    </recommendedName>
    <alternativeName>
        <fullName evidence="9">Heme B farnesyltransferase</fullName>
    </alternativeName>
    <alternativeName>
        <fullName evidence="9">Heme O synthase</fullName>
    </alternativeName>
</protein>
<keyword evidence="11" id="KW-1185">Reference proteome</keyword>
<dbReference type="EMBL" id="JACHVC010000013">
    <property type="protein sequence ID" value="MBC2607621.1"/>
    <property type="molecule type" value="Genomic_DNA"/>
</dbReference>
<dbReference type="HAMAP" id="MF_00154">
    <property type="entry name" value="CyoE_CtaB"/>
    <property type="match status" value="1"/>
</dbReference>
<feature type="transmembrane region" description="Helical" evidence="9">
    <location>
        <begin position="94"/>
        <end position="115"/>
    </location>
</feature>
<evidence type="ECO:0000256" key="7">
    <source>
        <dbReference type="ARBA" id="ARBA00023136"/>
    </source>
</evidence>
<dbReference type="CDD" id="cd13957">
    <property type="entry name" value="PT_UbiA_Cox10"/>
    <property type="match status" value="1"/>
</dbReference>
<dbReference type="Gene3D" id="1.10.357.140">
    <property type="entry name" value="UbiA prenyltransferase"/>
    <property type="match status" value="1"/>
</dbReference>
<comment type="miscellaneous">
    <text evidence="9">Carbon 2 of the heme B porphyrin ring is defined according to the Fischer nomenclature.</text>
</comment>
<dbReference type="NCBIfam" id="TIGR01473">
    <property type="entry name" value="cyoE_ctaB"/>
    <property type="match status" value="1"/>
</dbReference>
<keyword evidence="6 9" id="KW-0350">Heme biosynthesis</keyword>
<reference evidence="10 11" key="1">
    <citation type="submission" date="2020-07" db="EMBL/GenBank/DDBJ databases">
        <authorList>
            <person name="Feng X."/>
        </authorList>
    </citation>
    <scope>NUCLEOTIDE SEQUENCE [LARGE SCALE GENOMIC DNA]</scope>
    <source>
        <strain evidence="10 11">JCM23202</strain>
    </source>
</reference>
<sequence length="301" mass="32497">MTPAATLSESSESKTIPWSAYYELTKPRLSLLSVVTALVGYLAALPERDVGTLFFFLTGTAICAAGAATLNQYIERRTDALMKRTKTRPLPAGLVSPSNALWLGVALSVIGVAFLTFGANYLAGALGLGTILTYIAIYTPLKLKTRWATEVGAIPGALPPLIGWAAAEGTISPLGWILFGVLSFWQIPHFMAIAWTFRKDYGSAGFPMLTVVDPSGRKAGIWATINAVALLVVSVLPIFLGLCTWFYASVATLFGVWMLLRSIAFAAASDKDGVARKLFFNSILYLPAVLFTLVIDRWMLF</sequence>
<dbReference type="Pfam" id="PF01040">
    <property type="entry name" value="UbiA"/>
    <property type="match status" value="1"/>
</dbReference>
<evidence type="ECO:0000256" key="5">
    <source>
        <dbReference type="ARBA" id="ARBA00022989"/>
    </source>
</evidence>
<keyword evidence="7 9" id="KW-0472">Membrane</keyword>
<evidence type="ECO:0000256" key="3">
    <source>
        <dbReference type="ARBA" id="ARBA00022679"/>
    </source>
</evidence>
<dbReference type="PANTHER" id="PTHR43448">
    <property type="entry name" value="PROTOHEME IX FARNESYLTRANSFERASE, MITOCHONDRIAL"/>
    <property type="match status" value="1"/>
</dbReference>
<dbReference type="GO" id="GO:0005886">
    <property type="term" value="C:plasma membrane"/>
    <property type="evidence" value="ECO:0007669"/>
    <property type="project" value="UniProtKB-SubCell"/>
</dbReference>
<dbReference type="InterPro" id="IPR000537">
    <property type="entry name" value="UbiA_prenyltransferase"/>
</dbReference>
<feature type="transmembrane region" description="Helical" evidence="9">
    <location>
        <begin position="121"/>
        <end position="141"/>
    </location>
</feature>
<evidence type="ECO:0000256" key="2">
    <source>
        <dbReference type="ARBA" id="ARBA00022475"/>
    </source>
</evidence>
<evidence type="ECO:0000256" key="1">
    <source>
        <dbReference type="ARBA" id="ARBA00004141"/>
    </source>
</evidence>
<feature type="transmembrane region" description="Helical" evidence="9">
    <location>
        <begin position="219"/>
        <end position="239"/>
    </location>
</feature>
<name>A0A7X1B8P2_9BACT</name>
<comment type="subcellular location">
    <subcellularLocation>
        <location evidence="9">Cell membrane</location>
        <topology evidence="9">Multi-pass membrane protein</topology>
    </subcellularLocation>
    <subcellularLocation>
        <location evidence="1">Membrane</location>
        <topology evidence="1">Multi-pass membrane protein</topology>
    </subcellularLocation>
</comment>
<gene>
    <name evidence="10" type="primary">cyoE</name>
    <name evidence="9" type="synonym">ctaB</name>
    <name evidence="10" type="ORF">H5P27_16330</name>
</gene>
<evidence type="ECO:0000313" key="10">
    <source>
        <dbReference type="EMBL" id="MBC2607621.1"/>
    </source>
</evidence>